<dbReference type="PANTHER" id="PTHR43046">
    <property type="entry name" value="GDP-MANNOSE MANNOSYL HYDROLASE"/>
    <property type="match status" value="1"/>
</dbReference>
<dbReference type="STRING" id="243230.DR_0092"/>
<proteinExistence type="predicted"/>
<dbReference type="EMBL" id="AE000513">
    <property type="protein sequence ID" value="AAF09685.1"/>
    <property type="molecule type" value="Genomic_DNA"/>
</dbReference>
<dbReference type="GO" id="GO:0016787">
    <property type="term" value="F:hydrolase activity"/>
    <property type="evidence" value="ECO:0007669"/>
    <property type="project" value="UniProtKB-KW"/>
</dbReference>
<gene>
    <name evidence="5" type="ordered locus">DR_0092</name>
</gene>
<dbReference type="PaxDb" id="243230-DR_0092"/>
<accession>Q9RY58</accession>
<comment type="cofactor">
    <cofactor evidence="1">
        <name>Mg(2+)</name>
        <dbReference type="ChEBI" id="CHEBI:18420"/>
    </cofactor>
</comment>
<dbReference type="SUPFAM" id="SSF55811">
    <property type="entry name" value="Nudix"/>
    <property type="match status" value="1"/>
</dbReference>
<protein>
    <submittedName>
        <fullName evidence="5">MutT/nudix family protein</fullName>
    </submittedName>
</protein>
<evidence type="ECO:0000256" key="2">
    <source>
        <dbReference type="ARBA" id="ARBA00022801"/>
    </source>
</evidence>
<reference evidence="5 6" key="1">
    <citation type="journal article" date="1999" name="Science">
        <title>Genome sequence of the radioresistant bacterium Deinococcus radiodurans R1.</title>
        <authorList>
            <person name="White O."/>
            <person name="Eisen J.A."/>
            <person name="Heidelberg J.F."/>
            <person name="Hickey E.K."/>
            <person name="Peterson J.D."/>
            <person name="Dodson R.J."/>
            <person name="Haft D.H."/>
            <person name="Gwinn M.L."/>
            <person name="Nelson W.C."/>
            <person name="Richardson D.L."/>
            <person name="Moffat K.S."/>
            <person name="Qin H."/>
            <person name="Jiang L."/>
            <person name="Pamphile W."/>
            <person name="Crosby M."/>
            <person name="Shen M."/>
            <person name="Vamathevan J.J."/>
            <person name="Lam P."/>
            <person name="McDonald L."/>
            <person name="Utterback T."/>
            <person name="Zalewski C."/>
            <person name="Makarova K.S."/>
            <person name="Aravind L."/>
            <person name="Daly M.J."/>
            <person name="Minton K.W."/>
            <person name="Fleischmann R.D."/>
            <person name="Ketchum K.A."/>
            <person name="Nelson K.E."/>
            <person name="Salzberg S."/>
            <person name="Smith H.O."/>
            <person name="Venter J.C."/>
            <person name="Fraser C.M."/>
        </authorList>
    </citation>
    <scope>NUCLEOTIDE SEQUENCE [LARGE SCALE GENOMIC DNA]</scope>
    <source>
        <strain evidence="6">ATCC 13939 / DSM 20539 / JCM 16871 / LMG 4051 / NBRC 15346 / NCIMB 9279 / R1 / VKM B-1422</strain>
    </source>
</reference>
<feature type="domain" description="Nudix hydrolase" evidence="4">
    <location>
        <begin position="1"/>
        <end position="91"/>
    </location>
</feature>
<keyword evidence="6" id="KW-1185">Reference proteome</keyword>
<feature type="region of interest" description="Disordered" evidence="3">
    <location>
        <begin position="24"/>
        <end position="50"/>
    </location>
</feature>
<keyword evidence="2" id="KW-0378">Hydrolase</keyword>
<name>Q9RY58_DEIRA</name>
<dbReference type="RefSeq" id="WP_010886740.1">
    <property type="nucleotide sequence ID" value="NC_001263.1"/>
</dbReference>
<dbReference type="eggNOG" id="COG0494">
    <property type="taxonomic scope" value="Bacteria"/>
</dbReference>
<evidence type="ECO:0000256" key="3">
    <source>
        <dbReference type="SAM" id="MobiDB-lite"/>
    </source>
</evidence>
<dbReference type="PIR" id="D75561">
    <property type="entry name" value="D75561"/>
</dbReference>
<evidence type="ECO:0000313" key="5">
    <source>
        <dbReference type="EMBL" id="AAF09685.1"/>
    </source>
</evidence>
<dbReference type="HOGENOM" id="CLU_2422062_0_0_0"/>
<dbReference type="PROSITE" id="PS51462">
    <property type="entry name" value="NUDIX"/>
    <property type="match status" value="1"/>
</dbReference>
<dbReference type="PATRIC" id="fig|243230.17.peg.256"/>
<dbReference type="InterPro" id="IPR000086">
    <property type="entry name" value="NUDIX_hydrolase_dom"/>
</dbReference>
<dbReference type="KEGG" id="dra:DR_0092"/>
<dbReference type="Proteomes" id="UP000002524">
    <property type="component" value="Chromosome 1"/>
</dbReference>
<dbReference type="Pfam" id="PF00293">
    <property type="entry name" value="NUDIX"/>
    <property type="match status" value="1"/>
</dbReference>
<dbReference type="Gene3D" id="3.90.79.10">
    <property type="entry name" value="Nucleoside Triphosphate Pyrophosphohydrolase"/>
    <property type="match status" value="1"/>
</dbReference>
<evidence type="ECO:0000313" key="6">
    <source>
        <dbReference type="Proteomes" id="UP000002524"/>
    </source>
</evidence>
<dbReference type="EnsemblBacteria" id="AAF09685">
    <property type="protein sequence ID" value="AAF09685"/>
    <property type="gene ID" value="DR_0092"/>
</dbReference>
<dbReference type="InParanoid" id="Q9RY58"/>
<dbReference type="InterPro" id="IPR015797">
    <property type="entry name" value="NUDIX_hydrolase-like_dom_sf"/>
</dbReference>
<dbReference type="PANTHER" id="PTHR43046:SF2">
    <property type="entry name" value="8-OXO-DGTP DIPHOSPHATASE-RELATED"/>
    <property type="match status" value="1"/>
</dbReference>
<evidence type="ECO:0000259" key="4">
    <source>
        <dbReference type="PROSITE" id="PS51462"/>
    </source>
</evidence>
<sequence>MKRTGAGIAVRRGAAVLLVRRRDDGQWDVPGGGSEGAEAIEETTPRELREETELTVGEMRILGMWPPSALPGDVSETTAQYFAALHSQEPG</sequence>
<dbReference type="GeneID" id="69516323"/>
<evidence type="ECO:0000256" key="1">
    <source>
        <dbReference type="ARBA" id="ARBA00001946"/>
    </source>
</evidence>
<dbReference type="AlphaFoldDB" id="Q9RY58"/>
<organism evidence="5 6">
    <name type="scientific">Deinococcus radiodurans (strain ATCC 13939 / DSM 20539 / JCM 16871 / CCUG 27074 / LMG 4051 / NBRC 15346 / NCIMB 9279 / VKM B-1422 / R1)</name>
    <dbReference type="NCBI Taxonomy" id="243230"/>
    <lineage>
        <taxon>Bacteria</taxon>
        <taxon>Thermotogati</taxon>
        <taxon>Deinococcota</taxon>
        <taxon>Deinococci</taxon>
        <taxon>Deinococcales</taxon>
        <taxon>Deinococcaceae</taxon>
        <taxon>Deinococcus</taxon>
    </lineage>
</organism>